<dbReference type="CDD" id="cd08422">
    <property type="entry name" value="PBP2_CrgA_like"/>
    <property type="match status" value="1"/>
</dbReference>
<proteinExistence type="inferred from homology"/>
<dbReference type="SUPFAM" id="SSF53850">
    <property type="entry name" value="Periplasmic binding protein-like II"/>
    <property type="match status" value="1"/>
</dbReference>
<keyword evidence="3" id="KW-0238">DNA-binding</keyword>
<protein>
    <submittedName>
        <fullName evidence="6">LysR family transcriptional regulator</fullName>
    </submittedName>
</protein>
<evidence type="ECO:0000313" key="6">
    <source>
        <dbReference type="EMBL" id="PRD15370.1"/>
    </source>
</evidence>
<keyword evidence="2" id="KW-0805">Transcription regulation</keyword>
<dbReference type="PRINTS" id="PR00039">
    <property type="entry name" value="HTHLYSR"/>
</dbReference>
<accession>A0A2S9IC47</accession>
<gene>
    <name evidence="6" type="ORF">CQW29_10180</name>
</gene>
<dbReference type="InterPro" id="IPR036390">
    <property type="entry name" value="WH_DNA-bd_sf"/>
</dbReference>
<dbReference type="FunFam" id="1.10.10.10:FF:000001">
    <property type="entry name" value="LysR family transcriptional regulator"/>
    <property type="match status" value="1"/>
</dbReference>
<feature type="domain" description="HTH lysR-type" evidence="5">
    <location>
        <begin position="1"/>
        <end position="58"/>
    </location>
</feature>
<evidence type="ECO:0000256" key="3">
    <source>
        <dbReference type="ARBA" id="ARBA00023125"/>
    </source>
</evidence>
<dbReference type="InterPro" id="IPR005119">
    <property type="entry name" value="LysR_subst-bd"/>
</dbReference>
<dbReference type="GO" id="GO:0043565">
    <property type="term" value="F:sequence-specific DNA binding"/>
    <property type="evidence" value="ECO:0007669"/>
    <property type="project" value="TreeGrafter"/>
</dbReference>
<organism evidence="6 7">
    <name type="scientific">Pantoea coffeiphila</name>
    <dbReference type="NCBI Taxonomy" id="1465635"/>
    <lineage>
        <taxon>Bacteria</taxon>
        <taxon>Pseudomonadati</taxon>
        <taxon>Pseudomonadota</taxon>
        <taxon>Gammaproteobacteria</taxon>
        <taxon>Enterobacterales</taxon>
        <taxon>Erwiniaceae</taxon>
        <taxon>Pantoea</taxon>
    </lineage>
</organism>
<evidence type="ECO:0000313" key="7">
    <source>
        <dbReference type="Proteomes" id="UP000239181"/>
    </source>
</evidence>
<dbReference type="RefSeq" id="WP_105592631.1">
    <property type="nucleotide sequence ID" value="NZ_PDET01000006.1"/>
</dbReference>
<dbReference type="EMBL" id="PDET01000006">
    <property type="protein sequence ID" value="PRD15370.1"/>
    <property type="molecule type" value="Genomic_DNA"/>
</dbReference>
<dbReference type="InterPro" id="IPR058163">
    <property type="entry name" value="LysR-type_TF_proteobact-type"/>
</dbReference>
<dbReference type="InterPro" id="IPR000847">
    <property type="entry name" value="LysR_HTH_N"/>
</dbReference>
<reference evidence="6 7" key="1">
    <citation type="submission" date="2017-10" db="EMBL/GenBank/DDBJ databases">
        <title>Draft genome of two endophytic bacteria isolated from 'guarana' Paullinia cupana (Mart.) Ducke.</title>
        <authorList>
            <person name="Siqueira K.A."/>
            <person name="Liotti R.G."/>
            <person name="Mendes T.A."/>
            <person name="Soares M.A."/>
        </authorList>
    </citation>
    <scope>NUCLEOTIDE SEQUENCE [LARGE SCALE GENOMIC DNA]</scope>
    <source>
        <strain evidence="6 7">342</strain>
    </source>
</reference>
<evidence type="ECO:0000259" key="5">
    <source>
        <dbReference type="PROSITE" id="PS50931"/>
    </source>
</evidence>
<dbReference type="SUPFAM" id="SSF46785">
    <property type="entry name" value="Winged helix' DNA-binding domain"/>
    <property type="match status" value="1"/>
</dbReference>
<keyword evidence="7" id="KW-1185">Reference proteome</keyword>
<dbReference type="GO" id="GO:0006351">
    <property type="term" value="P:DNA-templated transcription"/>
    <property type="evidence" value="ECO:0007669"/>
    <property type="project" value="TreeGrafter"/>
</dbReference>
<sequence length="306" mass="33532">MDLNALKIFVKVGELQSFTRAAHALGFTQSGISRSVARLEEDLKISLINRNTHSISLTPDGQFLYAASRGLIRQMDEIEHRLDQRSSVVEGALKITTPSAFGRLVAMPLLADMLHRHPQLSIDTVMSDRVVDIIEDGFDAAIRIGDVEDQQVIARRIKDLRLVTVASPSFVARYGSPATPAELSHFNCLTVKGQKDGRSTDWMFRNQGEDLRVSVTGNMSVDNADVLLDAALNGIGLVQVMDFAVEPLIASGKLVEVLPDFSGFTRPLHLIYSPSRHRSPKITALLQAFGVVDLVVHSAIPLKGIE</sequence>
<dbReference type="FunFam" id="3.40.190.290:FF:000001">
    <property type="entry name" value="Transcriptional regulator, LysR family"/>
    <property type="match status" value="1"/>
</dbReference>
<name>A0A2S9IC47_9GAMM</name>
<comment type="similarity">
    <text evidence="1">Belongs to the LysR transcriptional regulatory family.</text>
</comment>
<evidence type="ECO:0000256" key="4">
    <source>
        <dbReference type="ARBA" id="ARBA00023163"/>
    </source>
</evidence>
<dbReference type="OrthoDB" id="6428912at2"/>
<dbReference type="Gene3D" id="1.10.10.10">
    <property type="entry name" value="Winged helix-like DNA-binding domain superfamily/Winged helix DNA-binding domain"/>
    <property type="match status" value="1"/>
</dbReference>
<evidence type="ECO:0000256" key="2">
    <source>
        <dbReference type="ARBA" id="ARBA00023015"/>
    </source>
</evidence>
<dbReference type="AlphaFoldDB" id="A0A2S9IC47"/>
<evidence type="ECO:0000256" key="1">
    <source>
        <dbReference type="ARBA" id="ARBA00009437"/>
    </source>
</evidence>
<dbReference type="PANTHER" id="PTHR30537:SF5">
    <property type="entry name" value="HTH-TYPE TRANSCRIPTIONAL ACTIVATOR TTDR-RELATED"/>
    <property type="match status" value="1"/>
</dbReference>
<dbReference type="PANTHER" id="PTHR30537">
    <property type="entry name" value="HTH-TYPE TRANSCRIPTIONAL REGULATOR"/>
    <property type="match status" value="1"/>
</dbReference>
<dbReference type="InterPro" id="IPR036388">
    <property type="entry name" value="WH-like_DNA-bd_sf"/>
</dbReference>
<keyword evidence="4" id="KW-0804">Transcription</keyword>
<dbReference type="Pfam" id="PF00126">
    <property type="entry name" value="HTH_1"/>
    <property type="match status" value="1"/>
</dbReference>
<dbReference type="Proteomes" id="UP000239181">
    <property type="component" value="Unassembled WGS sequence"/>
</dbReference>
<dbReference type="Pfam" id="PF03466">
    <property type="entry name" value="LysR_substrate"/>
    <property type="match status" value="1"/>
</dbReference>
<dbReference type="GO" id="GO:0003700">
    <property type="term" value="F:DNA-binding transcription factor activity"/>
    <property type="evidence" value="ECO:0007669"/>
    <property type="project" value="InterPro"/>
</dbReference>
<comment type="caution">
    <text evidence="6">The sequence shown here is derived from an EMBL/GenBank/DDBJ whole genome shotgun (WGS) entry which is preliminary data.</text>
</comment>
<dbReference type="Gene3D" id="3.40.190.290">
    <property type="match status" value="1"/>
</dbReference>
<dbReference type="PROSITE" id="PS50931">
    <property type="entry name" value="HTH_LYSR"/>
    <property type="match status" value="1"/>
</dbReference>